<dbReference type="OrthoDB" id="2942503at2"/>
<reference evidence="1" key="1">
    <citation type="submission" date="2019-11" db="EMBL/GenBank/DDBJ databases">
        <authorList>
            <person name="Li J."/>
        </authorList>
    </citation>
    <scope>NUCLEOTIDE SEQUENCE</scope>
    <source>
        <strain evidence="1">B6B</strain>
    </source>
</reference>
<evidence type="ECO:0000313" key="2">
    <source>
        <dbReference type="Proteomes" id="UP000799092"/>
    </source>
</evidence>
<name>A0A6A8DRS1_9BACI</name>
<proteinExistence type="predicted"/>
<dbReference type="AlphaFoldDB" id="A0A6A8DRS1"/>
<comment type="caution">
    <text evidence="1">The sequence shown here is derived from an EMBL/GenBank/DDBJ whole genome shotgun (WGS) entry which is preliminary data.</text>
</comment>
<dbReference type="Proteomes" id="UP000799092">
    <property type="component" value="Unassembled WGS sequence"/>
</dbReference>
<gene>
    <name evidence="1" type="ORF">GH741_14815</name>
</gene>
<organism evidence="1 2">
    <name type="scientific">Aquibacillus halophilus</name>
    <dbReference type="NCBI Taxonomy" id="930132"/>
    <lineage>
        <taxon>Bacteria</taxon>
        <taxon>Bacillati</taxon>
        <taxon>Bacillota</taxon>
        <taxon>Bacilli</taxon>
        <taxon>Bacillales</taxon>
        <taxon>Bacillaceae</taxon>
        <taxon>Aquibacillus</taxon>
    </lineage>
</organism>
<protein>
    <submittedName>
        <fullName evidence="1">Uncharacterized protein</fullName>
    </submittedName>
</protein>
<keyword evidence="2" id="KW-1185">Reference proteome</keyword>
<dbReference type="EMBL" id="WJNG01000012">
    <property type="protein sequence ID" value="MRH43912.1"/>
    <property type="molecule type" value="Genomic_DNA"/>
</dbReference>
<sequence>MADNYQCFYCDDSLTENGLRRINFFHNELEREETLCVDCYSEWLHGIKE</sequence>
<evidence type="ECO:0000313" key="1">
    <source>
        <dbReference type="EMBL" id="MRH43912.1"/>
    </source>
</evidence>
<dbReference type="RefSeq" id="WP_153737534.1">
    <property type="nucleotide sequence ID" value="NZ_WJNG01000012.1"/>
</dbReference>
<accession>A0A6A8DRS1</accession>